<reference evidence="5 6" key="1">
    <citation type="submission" date="2019-08" db="EMBL/GenBank/DDBJ databases">
        <authorList>
            <person name="Wang G."/>
            <person name="Xu Z."/>
        </authorList>
    </citation>
    <scope>NUCLEOTIDE SEQUENCE [LARGE SCALE GENOMIC DNA]</scope>
    <source>
        <strain evidence="5 6">ZX</strain>
    </source>
</reference>
<evidence type="ECO:0000313" key="5">
    <source>
        <dbReference type="EMBL" id="TZG26273.1"/>
    </source>
</evidence>
<keyword evidence="3" id="KW-0560">Oxidoreductase</keyword>
<proteinExistence type="inferred from homology"/>
<dbReference type="SUPFAM" id="SSF48452">
    <property type="entry name" value="TPR-like"/>
    <property type="match status" value="1"/>
</dbReference>
<evidence type="ECO:0000259" key="4">
    <source>
        <dbReference type="Pfam" id="PF05118"/>
    </source>
</evidence>
<evidence type="ECO:0000313" key="6">
    <source>
        <dbReference type="Proteomes" id="UP000322077"/>
    </source>
</evidence>
<dbReference type="AlphaFoldDB" id="A0A5D9C480"/>
<organism evidence="5 6">
    <name type="scientific">Sphingomonas montanisoli</name>
    <dbReference type="NCBI Taxonomy" id="2606412"/>
    <lineage>
        <taxon>Bacteria</taxon>
        <taxon>Pseudomonadati</taxon>
        <taxon>Pseudomonadota</taxon>
        <taxon>Alphaproteobacteria</taxon>
        <taxon>Sphingomonadales</taxon>
        <taxon>Sphingomonadaceae</taxon>
        <taxon>Sphingomonas</taxon>
    </lineage>
</organism>
<comment type="caution">
    <text evidence="5">The sequence shown here is derived from an EMBL/GenBank/DDBJ whole genome shotgun (WGS) entry which is preliminary data.</text>
</comment>
<sequence length="414" mass="45272">MSVDDLLTAAARARDAGDAAAERRLLDQARGLAPENPLILNACGMAALRRSDPAAARRWFEAAADRDREQPALWMNIATACRTLQDDAGEQSALEQALAIDRRNFMAQLRLAELHERRGDAIAAAIGWSAVVQLARTVDPQPPIVADAARRGEAFLAAHNGRIDARLDALVGDKVDAMGDAARRFRACVDHSLGRRRIYTNQCEGLHYPFLPADEFFDRAHFPWLPALEARTEAIAAEAIAMLRDAGPLIRPYVRMDAGSPETKWSGLDGSLDWSACFLWEYGVRNDPVCAACPETAAALAAIPQTNIPGKAPSAFFSILRPGAHIPPHTGVTNTRAIIHLPLVVPGGCRFRVGGETREWRVGEAFGFDDTIEHEAWNASDEIRIVLILDVWNPYLTTDEQQLLAAFFEAADTV</sequence>
<dbReference type="Gene3D" id="1.25.40.10">
    <property type="entry name" value="Tetratricopeptide repeat domain"/>
    <property type="match status" value="1"/>
</dbReference>
<dbReference type="GO" id="GO:0051213">
    <property type="term" value="F:dioxygenase activity"/>
    <property type="evidence" value="ECO:0007669"/>
    <property type="project" value="UniProtKB-KW"/>
</dbReference>
<dbReference type="Gene3D" id="2.60.120.330">
    <property type="entry name" value="B-lactam Antibiotic, Isopenicillin N Synthase, Chain"/>
    <property type="match status" value="1"/>
</dbReference>
<dbReference type="SUPFAM" id="SSF51197">
    <property type="entry name" value="Clavaminate synthase-like"/>
    <property type="match status" value="1"/>
</dbReference>
<feature type="domain" description="Aspartyl/asparaginy/proline hydroxylase" evidence="4">
    <location>
        <begin position="231"/>
        <end position="394"/>
    </location>
</feature>
<dbReference type="InterPro" id="IPR007803">
    <property type="entry name" value="Asp/Arg/Pro-Hydrxlase"/>
</dbReference>
<dbReference type="GO" id="GO:0016020">
    <property type="term" value="C:membrane"/>
    <property type="evidence" value="ECO:0007669"/>
    <property type="project" value="TreeGrafter"/>
</dbReference>
<dbReference type="PANTHER" id="PTHR46332">
    <property type="entry name" value="ASPARTATE BETA-HYDROXYLASE DOMAIN-CONTAINING PROTEIN 2"/>
    <property type="match status" value="1"/>
</dbReference>
<evidence type="ECO:0000256" key="1">
    <source>
        <dbReference type="ARBA" id="ARBA00007730"/>
    </source>
</evidence>
<dbReference type="Pfam" id="PF05118">
    <property type="entry name" value="Asp_Arg_Hydrox"/>
    <property type="match status" value="1"/>
</dbReference>
<comment type="similarity">
    <text evidence="1">Belongs to the aspartyl/asparaginyl beta-hydroxylase family.</text>
</comment>
<dbReference type="InterPro" id="IPR011990">
    <property type="entry name" value="TPR-like_helical_dom_sf"/>
</dbReference>
<accession>A0A5D9C480</accession>
<dbReference type="InterPro" id="IPR051821">
    <property type="entry name" value="Asp/Asn_beta-hydroxylase"/>
</dbReference>
<dbReference type="Proteomes" id="UP000322077">
    <property type="component" value="Unassembled WGS sequence"/>
</dbReference>
<gene>
    <name evidence="5" type="ORF">FYJ91_15130</name>
</gene>
<dbReference type="EMBL" id="VTOU01000003">
    <property type="protein sequence ID" value="TZG26273.1"/>
    <property type="molecule type" value="Genomic_DNA"/>
</dbReference>
<dbReference type="PANTHER" id="PTHR46332:SF5">
    <property type="entry name" value="ASPARTATE BETA-HYDROXYLASE DOMAIN CONTAINING 2"/>
    <property type="match status" value="1"/>
</dbReference>
<evidence type="ECO:0000256" key="2">
    <source>
        <dbReference type="ARBA" id="ARBA00022964"/>
    </source>
</evidence>
<dbReference type="InterPro" id="IPR027443">
    <property type="entry name" value="IPNS-like_sf"/>
</dbReference>
<evidence type="ECO:0000256" key="3">
    <source>
        <dbReference type="ARBA" id="ARBA00023002"/>
    </source>
</evidence>
<keyword evidence="6" id="KW-1185">Reference proteome</keyword>
<keyword evidence="2" id="KW-0223">Dioxygenase</keyword>
<name>A0A5D9C480_9SPHN</name>
<protein>
    <recommendedName>
        <fullName evidence="4">Aspartyl/asparaginy/proline hydroxylase domain-containing protein</fullName>
    </recommendedName>
</protein>